<proteinExistence type="predicted"/>
<keyword evidence="2" id="KW-1185">Reference proteome</keyword>
<accession>A0AAV4PFU8</accession>
<dbReference type="AlphaFoldDB" id="A0AAV4PFU8"/>
<name>A0AAV4PFU8_CAEEX</name>
<organism evidence="1 2">
    <name type="scientific">Caerostris extrusa</name>
    <name type="common">Bark spider</name>
    <name type="synonym">Caerostris bankana</name>
    <dbReference type="NCBI Taxonomy" id="172846"/>
    <lineage>
        <taxon>Eukaryota</taxon>
        <taxon>Metazoa</taxon>
        <taxon>Ecdysozoa</taxon>
        <taxon>Arthropoda</taxon>
        <taxon>Chelicerata</taxon>
        <taxon>Arachnida</taxon>
        <taxon>Araneae</taxon>
        <taxon>Araneomorphae</taxon>
        <taxon>Entelegynae</taxon>
        <taxon>Araneoidea</taxon>
        <taxon>Araneidae</taxon>
        <taxon>Caerostris</taxon>
    </lineage>
</organism>
<evidence type="ECO:0000313" key="1">
    <source>
        <dbReference type="EMBL" id="GIX95979.1"/>
    </source>
</evidence>
<protein>
    <submittedName>
        <fullName evidence="1">Uncharacterized protein</fullName>
    </submittedName>
</protein>
<dbReference type="EMBL" id="BPLR01004589">
    <property type="protein sequence ID" value="GIX95979.1"/>
    <property type="molecule type" value="Genomic_DNA"/>
</dbReference>
<reference evidence="1 2" key="1">
    <citation type="submission" date="2021-06" db="EMBL/GenBank/DDBJ databases">
        <title>Caerostris extrusa draft genome.</title>
        <authorList>
            <person name="Kono N."/>
            <person name="Arakawa K."/>
        </authorList>
    </citation>
    <scope>NUCLEOTIDE SEQUENCE [LARGE SCALE GENOMIC DNA]</scope>
</reference>
<comment type="caution">
    <text evidence="1">The sequence shown here is derived from an EMBL/GenBank/DDBJ whole genome shotgun (WGS) entry which is preliminary data.</text>
</comment>
<evidence type="ECO:0000313" key="2">
    <source>
        <dbReference type="Proteomes" id="UP001054945"/>
    </source>
</evidence>
<gene>
    <name evidence="1" type="primary">B7P43_G02149</name>
    <name evidence="1" type="ORF">CEXT_98291</name>
</gene>
<dbReference type="Proteomes" id="UP001054945">
    <property type="component" value="Unassembled WGS sequence"/>
</dbReference>
<sequence length="135" mass="15858">MFVDENFQNIDKSPSMYDLLSTFSREGADVHYHWDISEEEKEDEEKDRFYEELDHFWERCPRHDVQIIMVTLMPKCGKEEEFCAVIGSNSLHSISNENGNRVLSFATSHNMVLGSTLFQHKNIHKITWRSPDDST</sequence>